<protein>
    <submittedName>
        <fullName evidence="3">UxaA family hydrolase</fullName>
    </submittedName>
</protein>
<dbReference type="PANTHER" id="PTHR30536">
    <property type="entry name" value="ALTRONATE/GALACTARATE DEHYDRATASE"/>
    <property type="match status" value="1"/>
</dbReference>
<evidence type="ECO:0000313" key="4">
    <source>
        <dbReference type="Proteomes" id="UP001597362"/>
    </source>
</evidence>
<sequence length="114" mass="12442">MEKQSLDECLYQIDRNDNVCVALADLPAGVIRVNGTARLQQLDVKAELTKGHKVANQFIAETQAIIKYGVVVAIATTDIEAGEWVHLHNCKSAYDERSASLDLHSGAPTDISYS</sequence>
<dbReference type="GO" id="GO:0016787">
    <property type="term" value="F:hydrolase activity"/>
    <property type="evidence" value="ECO:0007669"/>
    <property type="project" value="UniProtKB-KW"/>
</dbReference>
<dbReference type="InterPro" id="IPR052172">
    <property type="entry name" value="UxaA_altronate/galactarate_dh"/>
</dbReference>
<proteinExistence type="predicted"/>
<accession>A0ABW4YN95</accession>
<evidence type="ECO:0000313" key="3">
    <source>
        <dbReference type="EMBL" id="MFD2117220.1"/>
    </source>
</evidence>
<feature type="domain" description="SAF" evidence="2">
    <location>
        <begin position="17"/>
        <end position="91"/>
    </location>
</feature>
<gene>
    <name evidence="3" type="ORF">ACFSJH_15935</name>
</gene>
<dbReference type="EMBL" id="JBHUHO010000038">
    <property type="protein sequence ID" value="MFD2117220.1"/>
    <property type="molecule type" value="Genomic_DNA"/>
</dbReference>
<dbReference type="InterPro" id="IPR044144">
    <property type="entry name" value="SAF_UxaA/GarD"/>
</dbReference>
<evidence type="ECO:0000256" key="1">
    <source>
        <dbReference type="ARBA" id="ARBA00023239"/>
    </source>
</evidence>
<dbReference type="SMART" id="SM00858">
    <property type="entry name" value="SAF"/>
    <property type="match status" value="1"/>
</dbReference>
<evidence type="ECO:0000259" key="2">
    <source>
        <dbReference type="SMART" id="SM00858"/>
    </source>
</evidence>
<keyword evidence="4" id="KW-1185">Reference proteome</keyword>
<organism evidence="3 4">
    <name type="scientific">Paenibacillus yanchengensis</name>
    <dbReference type="NCBI Taxonomy" id="2035833"/>
    <lineage>
        <taxon>Bacteria</taxon>
        <taxon>Bacillati</taxon>
        <taxon>Bacillota</taxon>
        <taxon>Bacilli</taxon>
        <taxon>Bacillales</taxon>
        <taxon>Paenibacillaceae</taxon>
        <taxon>Paenibacillus</taxon>
    </lineage>
</organism>
<keyword evidence="3" id="KW-0378">Hydrolase</keyword>
<dbReference type="Gene3D" id="2.30.130.110">
    <property type="match status" value="1"/>
</dbReference>
<dbReference type="CDD" id="cd11613">
    <property type="entry name" value="SAF_AH_GD"/>
    <property type="match status" value="1"/>
</dbReference>
<dbReference type="RefSeq" id="WP_377774181.1">
    <property type="nucleotide sequence ID" value="NZ_JBHUHO010000038.1"/>
</dbReference>
<dbReference type="InterPro" id="IPR013974">
    <property type="entry name" value="SAF"/>
</dbReference>
<dbReference type="Proteomes" id="UP001597362">
    <property type="component" value="Unassembled WGS sequence"/>
</dbReference>
<comment type="caution">
    <text evidence="3">The sequence shown here is derived from an EMBL/GenBank/DDBJ whole genome shotgun (WGS) entry which is preliminary data.</text>
</comment>
<name>A0ABW4YN95_9BACL</name>
<keyword evidence="1" id="KW-0456">Lyase</keyword>
<dbReference type="PANTHER" id="PTHR30536:SF5">
    <property type="entry name" value="ALTRONATE DEHYDRATASE"/>
    <property type="match status" value="1"/>
</dbReference>
<reference evidence="4" key="1">
    <citation type="journal article" date="2019" name="Int. J. Syst. Evol. Microbiol.">
        <title>The Global Catalogue of Microorganisms (GCM) 10K type strain sequencing project: providing services to taxonomists for standard genome sequencing and annotation.</title>
        <authorList>
            <consortium name="The Broad Institute Genomics Platform"/>
            <consortium name="The Broad Institute Genome Sequencing Center for Infectious Disease"/>
            <person name="Wu L."/>
            <person name="Ma J."/>
        </authorList>
    </citation>
    <scope>NUCLEOTIDE SEQUENCE [LARGE SCALE GENOMIC DNA]</scope>
    <source>
        <strain evidence="4">GH52</strain>
    </source>
</reference>